<keyword evidence="2" id="KW-1185">Reference proteome</keyword>
<dbReference type="AlphaFoldDB" id="A1ZEP7"/>
<name>A1ZEP7_MICM2</name>
<accession>A1ZEP7</accession>
<dbReference type="EMBL" id="AAWS01000004">
    <property type="protein sequence ID" value="EAY30999.1"/>
    <property type="molecule type" value="Genomic_DNA"/>
</dbReference>
<sequence>MHQYLHWYGCERSHFEYNTAHLFRKQYAYMEKSTVTRQ</sequence>
<comment type="caution">
    <text evidence="1">The sequence shown here is derived from an EMBL/GenBank/DDBJ whole genome shotgun (WGS) entry which is preliminary data.</text>
</comment>
<gene>
    <name evidence="1" type="ORF">M23134_07406</name>
</gene>
<protein>
    <submittedName>
        <fullName evidence="1">Uncharacterized protein</fullName>
    </submittedName>
</protein>
<organism evidence="1 2">
    <name type="scientific">Microscilla marina ATCC 23134</name>
    <dbReference type="NCBI Taxonomy" id="313606"/>
    <lineage>
        <taxon>Bacteria</taxon>
        <taxon>Pseudomonadati</taxon>
        <taxon>Bacteroidota</taxon>
        <taxon>Cytophagia</taxon>
        <taxon>Cytophagales</taxon>
        <taxon>Microscillaceae</taxon>
        <taxon>Microscilla</taxon>
    </lineage>
</organism>
<reference evidence="1 2" key="1">
    <citation type="submission" date="2007-01" db="EMBL/GenBank/DDBJ databases">
        <authorList>
            <person name="Haygood M."/>
            <person name="Podell S."/>
            <person name="Anderson C."/>
            <person name="Hopkinson B."/>
            <person name="Roe K."/>
            <person name="Barbeau K."/>
            <person name="Gaasterland T."/>
            <person name="Ferriera S."/>
            <person name="Johnson J."/>
            <person name="Kravitz S."/>
            <person name="Beeson K."/>
            <person name="Sutton G."/>
            <person name="Rogers Y.-H."/>
            <person name="Friedman R."/>
            <person name="Frazier M."/>
            <person name="Venter J.C."/>
        </authorList>
    </citation>
    <scope>NUCLEOTIDE SEQUENCE [LARGE SCALE GENOMIC DNA]</scope>
    <source>
        <strain evidence="1 2">ATCC 23134</strain>
    </source>
</reference>
<proteinExistence type="predicted"/>
<evidence type="ECO:0000313" key="2">
    <source>
        <dbReference type="Proteomes" id="UP000004095"/>
    </source>
</evidence>
<evidence type="ECO:0000313" key="1">
    <source>
        <dbReference type="EMBL" id="EAY30999.1"/>
    </source>
</evidence>
<dbReference type="Proteomes" id="UP000004095">
    <property type="component" value="Unassembled WGS sequence"/>
</dbReference>